<comment type="caution">
    <text evidence="7">The sequence shown here is derived from an EMBL/GenBank/DDBJ whole genome shotgun (WGS) entry which is preliminary data.</text>
</comment>
<dbReference type="Pfam" id="PF00425">
    <property type="entry name" value="Chorismate_bind"/>
    <property type="match status" value="1"/>
</dbReference>
<evidence type="ECO:0000256" key="1">
    <source>
        <dbReference type="ARBA" id="ARBA00000799"/>
    </source>
</evidence>
<dbReference type="Proteomes" id="UP000033452">
    <property type="component" value="Unassembled WGS sequence"/>
</dbReference>
<dbReference type="InterPro" id="IPR015890">
    <property type="entry name" value="Chorismate_C"/>
</dbReference>
<evidence type="ECO:0000256" key="5">
    <source>
        <dbReference type="ARBA" id="ARBA00041564"/>
    </source>
</evidence>
<dbReference type="NCBIfam" id="TIGR00543">
    <property type="entry name" value="isochor_syn"/>
    <property type="match status" value="1"/>
</dbReference>
<keyword evidence="4" id="KW-0413">Isomerase</keyword>
<comment type="catalytic activity">
    <reaction evidence="1">
        <text>chorismate = isochorismate</text>
        <dbReference type="Rhea" id="RHEA:18985"/>
        <dbReference type="ChEBI" id="CHEBI:29748"/>
        <dbReference type="ChEBI" id="CHEBI:29780"/>
        <dbReference type="EC" id="5.4.4.2"/>
    </reaction>
</comment>
<dbReference type="AlphaFoldDB" id="A0A0F4QHG6"/>
<dbReference type="PATRIC" id="fig|43658.5.peg.3566"/>
<evidence type="ECO:0000313" key="8">
    <source>
        <dbReference type="Proteomes" id="UP000033452"/>
    </source>
</evidence>
<evidence type="ECO:0000256" key="4">
    <source>
        <dbReference type="ARBA" id="ARBA00023235"/>
    </source>
</evidence>
<dbReference type="GO" id="GO:0008909">
    <property type="term" value="F:isochorismate synthase activity"/>
    <property type="evidence" value="ECO:0007669"/>
    <property type="project" value="UniProtKB-EC"/>
</dbReference>
<dbReference type="InterPro" id="IPR004561">
    <property type="entry name" value="IsoChor_synthase"/>
</dbReference>
<organism evidence="7 8">
    <name type="scientific">Pseudoalteromonas rubra</name>
    <dbReference type="NCBI Taxonomy" id="43658"/>
    <lineage>
        <taxon>Bacteria</taxon>
        <taxon>Pseudomonadati</taxon>
        <taxon>Pseudomonadota</taxon>
        <taxon>Gammaproteobacteria</taxon>
        <taxon>Alteromonadales</taxon>
        <taxon>Pseudoalteromonadaceae</taxon>
        <taxon>Pseudoalteromonas</taxon>
    </lineage>
</organism>
<dbReference type="RefSeq" id="WP_046006145.1">
    <property type="nucleotide sequence ID" value="NZ_JXYA01000041.1"/>
</dbReference>
<reference evidence="7 8" key="1">
    <citation type="journal article" date="2015" name="BMC Genomics">
        <title>Genome mining reveals unlocked bioactive potential of marine Gram-negative bacteria.</title>
        <authorList>
            <person name="Machado H."/>
            <person name="Sonnenschein E.C."/>
            <person name="Melchiorsen J."/>
            <person name="Gram L."/>
        </authorList>
    </citation>
    <scope>NUCLEOTIDE SEQUENCE [LARGE SCALE GENOMIC DNA]</scope>
    <source>
        <strain evidence="7 8">S2471</strain>
    </source>
</reference>
<dbReference type="OrthoDB" id="9806579at2"/>
<dbReference type="Gene3D" id="3.60.120.10">
    <property type="entry name" value="Anthranilate synthase"/>
    <property type="match status" value="1"/>
</dbReference>
<comment type="similarity">
    <text evidence="2">Belongs to the isochorismate synthase family.</text>
</comment>
<gene>
    <name evidence="7" type="ORF">TW77_16860</name>
</gene>
<evidence type="ECO:0000259" key="6">
    <source>
        <dbReference type="Pfam" id="PF00425"/>
    </source>
</evidence>
<sequence length="412" mass="45189">MHAGQLSEPTQTHELGEFRPEQDCLFVSGPSCLISRGVARRFTLPINDNAALTSRLKQQLDEHAARSNGQAIAFGVVPFCKQQQAQFIIPEQVSTLDKQLFAQCLSAQQAGAQTPNRLQSVHYKQDRAHFEQTVRDAKELFADGQLDKIVLSKQVELHFEQPLDQVGVLSQLLTQSPSGYHFSIPAQLHDAHTEQHAGVLMGVSPELLLRKTNEQIFSNPLAGSIPRDPCPSVEAQRRATLFASKKDRFEHAVVLQDMAQILGPLCNQLHIPEQPDLLSTATMWHLSTVIEGTLKAPEQSAIALANRLHPTPALCGKPTALAYQHIDALEGHGRGLFSGIVGWCDNQGNGEWVVVIRCGYLQANLATLFAGAGIVAASDPSSEWLETEAKLNTMLNALDVRHAYHLATKHTL</sequence>
<proteinExistence type="inferred from homology"/>
<evidence type="ECO:0000256" key="2">
    <source>
        <dbReference type="ARBA" id="ARBA00005297"/>
    </source>
</evidence>
<name>A0A0F4QHG6_9GAMM</name>
<evidence type="ECO:0000256" key="3">
    <source>
        <dbReference type="ARBA" id="ARBA00012824"/>
    </source>
</evidence>
<dbReference type="PANTHER" id="PTHR42839:SF2">
    <property type="entry name" value="ISOCHORISMATE SYNTHASE ENTC"/>
    <property type="match status" value="1"/>
</dbReference>
<feature type="domain" description="Chorismate-utilising enzyme C-terminal" evidence="6">
    <location>
        <begin position="127"/>
        <end position="390"/>
    </location>
</feature>
<dbReference type="SUPFAM" id="SSF56322">
    <property type="entry name" value="ADC synthase"/>
    <property type="match status" value="1"/>
</dbReference>
<dbReference type="EMBL" id="JXYA01000041">
    <property type="protein sequence ID" value="KJZ07148.1"/>
    <property type="molecule type" value="Genomic_DNA"/>
</dbReference>
<dbReference type="PANTHER" id="PTHR42839">
    <property type="entry name" value="ISOCHORISMATE SYNTHASE ENTC"/>
    <property type="match status" value="1"/>
</dbReference>
<protein>
    <recommendedName>
        <fullName evidence="3">isochorismate synthase</fullName>
        <ecNumber evidence="3">5.4.4.2</ecNumber>
    </recommendedName>
    <alternativeName>
        <fullName evidence="5">Isochorismate mutase</fullName>
    </alternativeName>
</protein>
<dbReference type="InterPro" id="IPR005801">
    <property type="entry name" value="ADC_synthase"/>
</dbReference>
<accession>A0A0F4QHG6</accession>
<keyword evidence="8" id="KW-1185">Reference proteome</keyword>
<dbReference type="EC" id="5.4.4.2" evidence="3"/>
<evidence type="ECO:0000313" key="7">
    <source>
        <dbReference type="EMBL" id="KJZ07148.1"/>
    </source>
</evidence>